<dbReference type="Proteomes" id="UP001424741">
    <property type="component" value="Unassembled WGS sequence"/>
</dbReference>
<comment type="caution">
    <text evidence="2">The sequence shown here is derived from an EMBL/GenBank/DDBJ whole genome shotgun (WGS) entry which is preliminary data.</text>
</comment>
<reference evidence="2 3" key="1">
    <citation type="submission" date="2024-02" db="EMBL/GenBank/DDBJ databases">
        <title>Rubritalea halochordaticola NBRC 107102.</title>
        <authorList>
            <person name="Ichikawa N."/>
            <person name="Katano-Makiyama Y."/>
            <person name="Hidaka K."/>
        </authorList>
    </citation>
    <scope>NUCLEOTIDE SEQUENCE [LARGE SCALE GENOMIC DNA]</scope>
    <source>
        <strain evidence="2 3">NBRC 107102</strain>
    </source>
</reference>
<proteinExistence type="predicted"/>
<dbReference type="InterPro" id="IPR052345">
    <property type="entry name" value="Rad_response_metalloprotease"/>
</dbReference>
<dbReference type="PANTHER" id="PTHR43236">
    <property type="entry name" value="ANTITOXIN HIGA1"/>
    <property type="match status" value="1"/>
</dbReference>
<dbReference type="EMBL" id="BAABRL010000015">
    <property type="protein sequence ID" value="GAA5497485.1"/>
    <property type="molecule type" value="Genomic_DNA"/>
</dbReference>
<sequence>MSRKLNEHNQKYSHPSVQALLAEYPQQSDPKKIIVNLAQEKRRVALKYGWEGPAYCPLTFCSLFGISCQEANHEIGSDGRIFPREGGKALIEYRGDRPEERIRFTIFHEFVHTLFPDFCTYGVRHHNLRSTLSDAEKQFERLCDKGAAELLLPTEDFLRDLDSSESFSFEELLALRARYGASIDACCIRTAELERELSYAFMFLSVNPEEPDVMTVRYSAKTSQFRTYIPNGLKVPLNSVAFDALRLQHGGCTQFVQETLWMGKGSRTFWVRAMRLDDVVGMPDYPRVLLQLSPKKEITRPLKSQPDLFYRS</sequence>
<dbReference type="Gene3D" id="1.10.10.2910">
    <property type="match status" value="1"/>
</dbReference>
<gene>
    <name evidence="2" type="ORF">Rhal01_03681</name>
</gene>
<dbReference type="PANTHER" id="PTHR43236:SF1">
    <property type="entry name" value="BLL7220 PROTEIN"/>
    <property type="match status" value="1"/>
</dbReference>
<keyword evidence="3" id="KW-1185">Reference proteome</keyword>
<feature type="domain" description="IrrE N-terminal-like" evidence="1">
    <location>
        <begin position="77"/>
        <end position="189"/>
    </location>
</feature>
<name>A0ABP9V607_9BACT</name>
<organism evidence="2 3">
    <name type="scientific">Rubritalea halochordaticola</name>
    <dbReference type="NCBI Taxonomy" id="714537"/>
    <lineage>
        <taxon>Bacteria</taxon>
        <taxon>Pseudomonadati</taxon>
        <taxon>Verrucomicrobiota</taxon>
        <taxon>Verrucomicrobiia</taxon>
        <taxon>Verrucomicrobiales</taxon>
        <taxon>Rubritaleaceae</taxon>
        <taxon>Rubritalea</taxon>
    </lineage>
</organism>
<evidence type="ECO:0000313" key="2">
    <source>
        <dbReference type="EMBL" id="GAA5497485.1"/>
    </source>
</evidence>
<accession>A0ABP9V607</accession>
<dbReference type="Pfam" id="PF06114">
    <property type="entry name" value="Peptidase_M78"/>
    <property type="match status" value="1"/>
</dbReference>
<dbReference type="RefSeq" id="WP_346189991.1">
    <property type="nucleotide sequence ID" value="NZ_BAABRL010000015.1"/>
</dbReference>
<protein>
    <recommendedName>
        <fullName evidence="1">IrrE N-terminal-like domain-containing protein</fullName>
    </recommendedName>
</protein>
<dbReference type="InterPro" id="IPR010359">
    <property type="entry name" value="IrrE_HExxH"/>
</dbReference>
<evidence type="ECO:0000259" key="1">
    <source>
        <dbReference type="Pfam" id="PF06114"/>
    </source>
</evidence>
<evidence type="ECO:0000313" key="3">
    <source>
        <dbReference type="Proteomes" id="UP001424741"/>
    </source>
</evidence>